<dbReference type="EMBL" id="DAEPXK010000075">
    <property type="protein sequence ID" value="HBH1544349.1"/>
    <property type="molecule type" value="Genomic_DNA"/>
</dbReference>
<protein>
    <submittedName>
        <fullName evidence="2">Uncharacterized protein</fullName>
    </submittedName>
</protein>
<name>A0AAN5VTG4_CLODI</name>
<keyword evidence="1" id="KW-0812">Transmembrane</keyword>
<reference evidence="2" key="1">
    <citation type="journal article" date="2018" name="Genome Biol.">
        <title>SKESA: strategic k-mer extension for scrupulous assemblies.</title>
        <authorList>
            <person name="Souvorov A."/>
            <person name="Agarwala R."/>
            <person name="Lipman D.J."/>
        </authorList>
    </citation>
    <scope>NUCLEOTIDE SEQUENCE</scope>
    <source>
        <strain evidence="2">HN1000</strain>
    </source>
</reference>
<keyword evidence="1" id="KW-1133">Transmembrane helix</keyword>
<accession>A0AAN5VTG4</accession>
<evidence type="ECO:0000313" key="3">
    <source>
        <dbReference type="Proteomes" id="UP000878956"/>
    </source>
</evidence>
<feature type="transmembrane region" description="Helical" evidence="1">
    <location>
        <begin position="48"/>
        <end position="70"/>
    </location>
</feature>
<comment type="caution">
    <text evidence="2">The sequence shown here is derived from an EMBL/GenBank/DDBJ whole genome shotgun (WGS) entry which is preliminary data.</text>
</comment>
<dbReference type="Proteomes" id="UP000878956">
    <property type="component" value="Unassembled WGS sequence"/>
</dbReference>
<feature type="transmembrane region" description="Helical" evidence="1">
    <location>
        <begin position="23"/>
        <end position="42"/>
    </location>
</feature>
<evidence type="ECO:0000256" key="1">
    <source>
        <dbReference type="SAM" id="Phobius"/>
    </source>
</evidence>
<sequence length="279" mass="32950">MCLIIGILIELIRDKFGYFEDQIALFFWIMLEGLICLIVAMISTKLALFIFFIVVLLRAIQFIFLAWGCVKLEKSINKELIEVIEVTEEYKPLLIGVTLDKLDIYLKWNYLIPILGLFYINIDYKKGINNLSSYKEKIMFKFIELLGIKNFIINNLDKSILNYKTRTYVENIDLNCKNKYYILIIETFLNLEELVKLNNKIISGNYSLNEKEKVIKVKNEAILTFVKLLHDLNYRAQNEKSFSIEEENNFHKLKKCEILLKGIDKDVIEEKAVFMKYFN</sequence>
<keyword evidence="1" id="KW-0472">Membrane</keyword>
<reference evidence="2" key="2">
    <citation type="submission" date="2021-06" db="EMBL/GenBank/DDBJ databases">
        <authorList>
            <consortium name="NCBI Pathogen Detection Project"/>
        </authorList>
    </citation>
    <scope>NUCLEOTIDE SEQUENCE</scope>
    <source>
        <strain evidence="2">HN1000</strain>
    </source>
</reference>
<dbReference type="AlphaFoldDB" id="A0AAN5VTG4"/>
<proteinExistence type="predicted"/>
<organism evidence="2 3">
    <name type="scientific">Clostridioides difficile</name>
    <name type="common">Peptoclostridium difficile</name>
    <dbReference type="NCBI Taxonomy" id="1496"/>
    <lineage>
        <taxon>Bacteria</taxon>
        <taxon>Bacillati</taxon>
        <taxon>Bacillota</taxon>
        <taxon>Clostridia</taxon>
        <taxon>Peptostreptococcales</taxon>
        <taxon>Peptostreptococcaceae</taxon>
        <taxon>Clostridioides</taxon>
    </lineage>
</organism>
<evidence type="ECO:0000313" key="2">
    <source>
        <dbReference type="EMBL" id="HBH1544349.1"/>
    </source>
</evidence>
<gene>
    <name evidence="2" type="ORF">KRM00_003898</name>
</gene>